<organism evidence="3 4">
    <name type="scientific">Chitinophaga skermanii</name>
    <dbReference type="NCBI Taxonomy" id="331697"/>
    <lineage>
        <taxon>Bacteria</taxon>
        <taxon>Pseudomonadati</taxon>
        <taxon>Bacteroidota</taxon>
        <taxon>Chitinophagia</taxon>
        <taxon>Chitinophagales</taxon>
        <taxon>Chitinophagaceae</taxon>
        <taxon>Chitinophaga</taxon>
    </lineage>
</organism>
<dbReference type="AlphaFoldDB" id="A0A327R423"/>
<gene>
    <name evidence="3" type="ORF">LX64_00127</name>
</gene>
<dbReference type="InterPro" id="IPR024535">
    <property type="entry name" value="RHGA/B-epi-like_pectate_lyase"/>
</dbReference>
<proteinExistence type="predicted"/>
<evidence type="ECO:0000313" key="3">
    <source>
        <dbReference type="EMBL" id="RAJ10524.1"/>
    </source>
</evidence>
<protein>
    <submittedName>
        <fullName evidence="3">Parallel beta helix pectate lyase-like protein</fullName>
    </submittedName>
</protein>
<accession>A0A327R423</accession>
<keyword evidence="1" id="KW-0732">Signal</keyword>
<sequence length="468" mass="50545">MYTRRLIQAARLSMILAFTSTVAFSQSVISVSQKGIVPNDNKDDADKINQLIASAPANSTLLFSDGTYNIGSPIILKSNITIKGTNPNTVIFRQTGSIANWQKNSAQGIITTSQNIVNDNVHVTNITVKGIYTTPISEAGSGGKGGICMRNCTNSSVKNVSTSDTWHGVAFYDNKGNAKTGNLIENAIVTRALSNSQPGNSGRPRGILMNSPYGVVKGCTSSNSGTGYFLGGTGIEISDCKALNWTVDNGYYIMVENCVVRDCQAITGSSSNQGKGSGFTIAYQKGGLVENCKAQNCGNYGFRIHVPQSNLTLRNNIATNCGIGFGIENASHPYPEMCDNLQFIGNQAIGNNLQGFFFRQMMNSKVENNTAKNNNQKGINARNRGAITLQNYTYGNIIEDNVCEDTQTKKTQLFGLYDYNKGNYQKAAVQQNNTLMRSATKATNNAANAINVVPNTIKHNSKFGQDYY</sequence>
<evidence type="ECO:0000256" key="1">
    <source>
        <dbReference type="SAM" id="SignalP"/>
    </source>
</evidence>
<dbReference type="InterPro" id="IPR012334">
    <property type="entry name" value="Pectin_lyas_fold"/>
</dbReference>
<dbReference type="Gene3D" id="2.160.20.10">
    <property type="entry name" value="Single-stranded right-handed beta-helix, Pectin lyase-like"/>
    <property type="match status" value="2"/>
</dbReference>
<dbReference type="SUPFAM" id="SSF51126">
    <property type="entry name" value="Pectin lyase-like"/>
    <property type="match status" value="1"/>
</dbReference>
<keyword evidence="3" id="KW-0456">Lyase</keyword>
<comment type="caution">
    <text evidence="3">The sequence shown here is derived from an EMBL/GenBank/DDBJ whole genome shotgun (WGS) entry which is preliminary data.</text>
</comment>
<dbReference type="RefSeq" id="WP_111595672.1">
    <property type="nucleotide sequence ID" value="NZ_QLLL01000001.1"/>
</dbReference>
<dbReference type="Pfam" id="PF12708">
    <property type="entry name" value="Pect-lyase_RHGA_epim"/>
    <property type="match status" value="1"/>
</dbReference>
<evidence type="ECO:0000313" key="4">
    <source>
        <dbReference type="Proteomes" id="UP000249547"/>
    </source>
</evidence>
<dbReference type="GO" id="GO:0016829">
    <property type="term" value="F:lyase activity"/>
    <property type="evidence" value="ECO:0007669"/>
    <property type="project" value="UniProtKB-KW"/>
</dbReference>
<reference evidence="3 4" key="1">
    <citation type="submission" date="2018-06" db="EMBL/GenBank/DDBJ databases">
        <title>Genomic Encyclopedia of Archaeal and Bacterial Type Strains, Phase II (KMG-II): from individual species to whole genera.</title>
        <authorList>
            <person name="Goeker M."/>
        </authorList>
    </citation>
    <scope>NUCLEOTIDE SEQUENCE [LARGE SCALE GENOMIC DNA]</scope>
    <source>
        <strain evidence="3 4">DSM 23857</strain>
    </source>
</reference>
<dbReference type="OrthoDB" id="818401at2"/>
<dbReference type="EMBL" id="QLLL01000001">
    <property type="protein sequence ID" value="RAJ10524.1"/>
    <property type="molecule type" value="Genomic_DNA"/>
</dbReference>
<feature type="chain" id="PRO_5016363449" evidence="1">
    <location>
        <begin position="26"/>
        <end position="468"/>
    </location>
</feature>
<dbReference type="Proteomes" id="UP000249547">
    <property type="component" value="Unassembled WGS sequence"/>
</dbReference>
<evidence type="ECO:0000259" key="2">
    <source>
        <dbReference type="Pfam" id="PF12708"/>
    </source>
</evidence>
<dbReference type="SMART" id="SM00710">
    <property type="entry name" value="PbH1"/>
    <property type="match status" value="9"/>
</dbReference>
<dbReference type="InterPro" id="IPR011050">
    <property type="entry name" value="Pectin_lyase_fold/virulence"/>
</dbReference>
<dbReference type="InterPro" id="IPR006626">
    <property type="entry name" value="PbH1"/>
</dbReference>
<name>A0A327R423_9BACT</name>
<keyword evidence="4" id="KW-1185">Reference proteome</keyword>
<feature type="signal peptide" evidence="1">
    <location>
        <begin position="1"/>
        <end position="25"/>
    </location>
</feature>
<feature type="domain" description="Rhamnogalacturonase A/B/Epimerase-like pectate lyase" evidence="2">
    <location>
        <begin position="29"/>
        <end position="247"/>
    </location>
</feature>